<sequence>MFHMPSFKAAFHSGTIPRVLFFAVIGLSARFSGHDSLKHINPWHRGRPYAQEAEKLLDLHDTSIVTIQACMLLAANFIADGESMTECVYLTIACRMAMLLDLPSIRVKTRVEQEINRRVWWSLVTTDTWNSSSVSLPRAIQIRHDVPLPISEQDFRNLDVNEPAAHVASPGTPSSQGSWPSHSLLARFISLNTLLYEVNRMNAKIAAGKIAEDQTHEAIGQLAATLGAWLTDLPPQLTCTEENMTYWGNQGSGPTFVNMHMNYHHIGQLLFYSSLGASLEMDSNSLAYEQTINFATKCKQHAADLCDLIWRAKQRPETDIMHSLVGHDLVTSSTVQIHTLLFSLDDEEIAAAKSRLERNFEMITDLHKYWPIVSVTISKLQKFHNACLRYKDATFHLDRWMMQFILEFSQPIQERSDDTVHGGDNEAVFNQLRNLIDA</sequence>
<protein>
    <submittedName>
        <fullName evidence="1">Uncharacterized protein</fullName>
    </submittedName>
</protein>
<proteinExistence type="predicted"/>
<gene>
    <name evidence="1" type="ORF">LCI18_002999</name>
</gene>
<keyword evidence="2" id="KW-1185">Reference proteome</keyword>
<reference evidence="1" key="1">
    <citation type="submission" date="2021-11" db="EMBL/GenBank/DDBJ databases">
        <title>Fusarium solani-melongenae Genome sequencing and assembly.</title>
        <authorList>
            <person name="Xie S."/>
            <person name="Huang L."/>
            <person name="Zhang X."/>
        </authorList>
    </citation>
    <scope>NUCLEOTIDE SEQUENCE</scope>
    <source>
        <strain evidence="1">CRI 24-3</strain>
    </source>
</reference>
<evidence type="ECO:0000313" key="2">
    <source>
        <dbReference type="Proteomes" id="UP000830768"/>
    </source>
</evidence>
<dbReference type="Proteomes" id="UP000830768">
    <property type="component" value="Chromosome 3"/>
</dbReference>
<dbReference type="EMBL" id="CP090032">
    <property type="protein sequence ID" value="UPK92064.1"/>
    <property type="molecule type" value="Genomic_DNA"/>
</dbReference>
<accession>A0ACD3YSZ2</accession>
<organism evidence="1 2">
    <name type="scientific">Fusarium solani subsp. cucurbitae</name>
    <name type="common">Neocosmosporum cucurbitae</name>
    <dbReference type="NCBI Taxonomy" id="2747967"/>
    <lineage>
        <taxon>Eukaryota</taxon>
        <taxon>Fungi</taxon>
        <taxon>Dikarya</taxon>
        <taxon>Ascomycota</taxon>
        <taxon>Pezizomycotina</taxon>
        <taxon>Sordariomycetes</taxon>
        <taxon>Hypocreomycetidae</taxon>
        <taxon>Hypocreales</taxon>
        <taxon>Nectriaceae</taxon>
        <taxon>Fusarium</taxon>
        <taxon>Fusarium solani species complex</taxon>
    </lineage>
</organism>
<evidence type="ECO:0000313" key="1">
    <source>
        <dbReference type="EMBL" id="UPK92064.1"/>
    </source>
</evidence>
<name>A0ACD3YSZ2_FUSSC</name>